<reference evidence="2 3" key="1">
    <citation type="submission" date="2010-06" db="EMBL/GenBank/DDBJ databases">
        <title>Complete sequence chromosome of Methanohalobium evestigatum Z-7303.</title>
        <authorList>
            <consortium name="US DOE Joint Genome Institute"/>
            <person name="Lucas S."/>
            <person name="Copeland A."/>
            <person name="Lapidus A."/>
            <person name="Cheng J.-F."/>
            <person name="Bruce D."/>
            <person name="Goodwin L."/>
            <person name="Pitluck S."/>
            <person name="Saunders E."/>
            <person name="Detter J.C."/>
            <person name="Han C."/>
            <person name="Tapia R."/>
            <person name="Land M."/>
            <person name="Hauser L."/>
            <person name="Kyrpides N."/>
            <person name="Mikhailova N."/>
            <person name="Sieprawska-Lupa M."/>
            <person name="Whitman W.B."/>
            <person name="Anderson I."/>
            <person name="Woyke T."/>
        </authorList>
    </citation>
    <scope>NUCLEOTIDE SEQUENCE [LARGE SCALE GENOMIC DNA]</scope>
    <source>
        <strain evidence="3">ATCC BAA-1072 / DSM 3721 / NBRC 107634 / OCM 161 / Z-7303</strain>
    </source>
</reference>
<dbReference type="RefSeq" id="WP_013194719.1">
    <property type="nucleotide sequence ID" value="NC_014253.1"/>
</dbReference>
<evidence type="ECO:0000313" key="2">
    <source>
        <dbReference type="EMBL" id="ADI74153.1"/>
    </source>
</evidence>
<dbReference type="GeneID" id="9346923"/>
<name>D7E7T0_METEZ</name>
<evidence type="ECO:0000313" key="3">
    <source>
        <dbReference type="Proteomes" id="UP000000391"/>
    </source>
</evidence>
<dbReference type="OrthoDB" id="125293at2157"/>
<keyword evidence="1" id="KW-0472">Membrane</keyword>
<proteinExistence type="predicted"/>
<dbReference type="Proteomes" id="UP000000391">
    <property type="component" value="Chromosome"/>
</dbReference>
<keyword evidence="3" id="KW-1185">Reference proteome</keyword>
<protein>
    <submittedName>
        <fullName evidence="2">Uncharacterized protein</fullName>
    </submittedName>
</protein>
<dbReference type="STRING" id="644295.Metev_1290"/>
<gene>
    <name evidence="2" type="ordered locus">Metev_1290</name>
</gene>
<dbReference type="AlphaFoldDB" id="D7E7T0"/>
<accession>D7E7T0</accession>
<sequence>MSLKGEKRVNKQLIVSLGIILIISMLTIFTIYYAENREVNDAKTLTSRILSASNDVKSYQFDIHSNISMMGETYTLVRGNGTVDYLNEKMDVKLKSMEDSIDLIIVDDTAYFKNGENLWDTKNLNQEIWDGYDQLTSMNLLLEKSTVLNMNKTDTYFVLTALPDTNMLLQEAEKTGLQLNGDEQLTEYSIRYIIEKDSYHINSIKSHIEFRMNVQGLMTPVIINNRVDIYNYDMQKKIEAPIIV</sequence>
<keyword evidence="1" id="KW-1133">Transmembrane helix</keyword>
<feature type="transmembrane region" description="Helical" evidence="1">
    <location>
        <begin position="12"/>
        <end position="34"/>
    </location>
</feature>
<keyword evidence="1" id="KW-0812">Transmembrane</keyword>
<organism evidence="2 3">
    <name type="scientific">Methanohalobium evestigatum (strain ATCC BAA-1072 / DSM 3721 / NBRC 107634 / OCM 161 / Z-7303)</name>
    <dbReference type="NCBI Taxonomy" id="644295"/>
    <lineage>
        <taxon>Archaea</taxon>
        <taxon>Methanobacteriati</taxon>
        <taxon>Methanobacteriota</taxon>
        <taxon>Stenosarchaea group</taxon>
        <taxon>Methanomicrobia</taxon>
        <taxon>Methanosarcinales</taxon>
        <taxon>Methanosarcinaceae</taxon>
        <taxon>Methanohalobium</taxon>
    </lineage>
</organism>
<dbReference type="Gene3D" id="2.50.20.20">
    <property type="match status" value="1"/>
</dbReference>
<dbReference type="HOGENOM" id="CLU_1154350_0_0_2"/>
<evidence type="ECO:0000256" key="1">
    <source>
        <dbReference type="SAM" id="Phobius"/>
    </source>
</evidence>
<dbReference type="KEGG" id="mev:Metev_1290"/>
<dbReference type="EMBL" id="CP002069">
    <property type="protein sequence ID" value="ADI74153.1"/>
    <property type="molecule type" value="Genomic_DNA"/>
</dbReference>